<organism evidence="10 11">
    <name type="scientific">Candidatus Marsarchaeota G2 archaeon OSP_D</name>
    <dbReference type="NCBI Taxonomy" id="1978157"/>
    <lineage>
        <taxon>Archaea</taxon>
        <taxon>Candidatus Marsarchaeota</taxon>
        <taxon>Candidatus Marsarchaeota group 2</taxon>
    </lineage>
</organism>
<protein>
    <submittedName>
        <fullName evidence="10">Peptide ABC transporter ATP-binding protein</fullName>
    </submittedName>
</protein>
<dbReference type="Pfam" id="PF08352">
    <property type="entry name" value="oligo_HPY"/>
    <property type="match status" value="1"/>
</dbReference>
<keyword evidence="5" id="KW-0547">Nucleotide-binding</keyword>
<proteinExistence type="predicted"/>
<evidence type="ECO:0000256" key="1">
    <source>
        <dbReference type="ARBA" id="ARBA00004202"/>
    </source>
</evidence>
<dbReference type="InterPro" id="IPR017871">
    <property type="entry name" value="ABC_transporter-like_CS"/>
</dbReference>
<dbReference type="InterPro" id="IPR003439">
    <property type="entry name" value="ABC_transporter-like_ATP-bd"/>
</dbReference>
<dbReference type="GO" id="GO:0016887">
    <property type="term" value="F:ATP hydrolysis activity"/>
    <property type="evidence" value="ECO:0007669"/>
    <property type="project" value="InterPro"/>
</dbReference>
<dbReference type="GO" id="GO:0005524">
    <property type="term" value="F:ATP binding"/>
    <property type="evidence" value="ECO:0007669"/>
    <property type="project" value="UniProtKB-KW"/>
</dbReference>
<evidence type="ECO:0000259" key="9">
    <source>
        <dbReference type="PROSITE" id="PS50893"/>
    </source>
</evidence>
<sequence length="323" mass="35927">MSVLEVRDLVVEYSTVYGVLRAINHLSFEVGEAESVGVVGESGSGKSTLGLSVVRLLPPNARYAGGSIILDGQEVTRMSNSEARRIRGTTAFMIFQDPLNSLNPVKKVSTQLLEAVEMRCKKLGETYDVEKATREVVEKIRDVRIPDPELIMERYPHQLSGGQIQRVIIAMALLMRPKLLIADEPTSALDVTIQAQVLKLMNDLKKEYGMSIMLITHDISVAYNISDRIMVMYAGELVELGSADGVIRSPMHPYAKALIASIPRGVMRDAPLEPIRGSPPNMIHPPSGCRFHPRCPFVMDVCRREEPREVHQDGRVVRCYLYG</sequence>
<dbReference type="FunFam" id="3.40.50.300:FF:000016">
    <property type="entry name" value="Oligopeptide ABC transporter ATP-binding component"/>
    <property type="match status" value="1"/>
</dbReference>
<keyword evidence="3" id="KW-1003">Cell membrane</keyword>
<dbReference type="AlphaFoldDB" id="A0A2R6ATZ8"/>
<evidence type="ECO:0000256" key="4">
    <source>
        <dbReference type="ARBA" id="ARBA00022519"/>
    </source>
</evidence>
<evidence type="ECO:0000256" key="8">
    <source>
        <dbReference type="ARBA" id="ARBA00023136"/>
    </source>
</evidence>
<dbReference type="Gene3D" id="3.40.50.300">
    <property type="entry name" value="P-loop containing nucleotide triphosphate hydrolases"/>
    <property type="match status" value="1"/>
</dbReference>
<keyword evidence="2" id="KW-0813">Transport</keyword>
<gene>
    <name evidence="10" type="ORF">B9Q03_08000</name>
</gene>
<dbReference type="PROSITE" id="PS50893">
    <property type="entry name" value="ABC_TRANSPORTER_2"/>
    <property type="match status" value="1"/>
</dbReference>
<dbReference type="GO" id="GO:0015833">
    <property type="term" value="P:peptide transport"/>
    <property type="evidence" value="ECO:0007669"/>
    <property type="project" value="InterPro"/>
</dbReference>
<evidence type="ECO:0000256" key="5">
    <source>
        <dbReference type="ARBA" id="ARBA00022741"/>
    </source>
</evidence>
<dbReference type="NCBIfam" id="TIGR01727">
    <property type="entry name" value="oligo_HPY"/>
    <property type="match status" value="1"/>
</dbReference>
<evidence type="ECO:0000256" key="3">
    <source>
        <dbReference type="ARBA" id="ARBA00022475"/>
    </source>
</evidence>
<reference evidence="10 11" key="1">
    <citation type="submission" date="2017-04" db="EMBL/GenBank/DDBJ databases">
        <title>Novel microbial lineages endemic to geothermal iron-oxide mats fill important gaps in the evolutionary history of Archaea.</title>
        <authorList>
            <person name="Jay Z.J."/>
            <person name="Beam J.P."/>
            <person name="Dlakic M."/>
            <person name="Rusch D.B."/>
            <person name="Kozubal M.A."/>
            <person name="Inskeep W.P."/>
        </authorList>
    </citation>
    <scope>NUCLEOTIDE SEQUENCE [LARGE SCALE GENOMIC DNA]</scope>
    <source>
        <strain evidence="10">OSP_D</strain>
    </source>
</reference>
<comment type="caution">
    <text evidence="10">The sequence shown here is derived from an EMBL/GenBank/DDBJ whole genome shotgun (WGS) entry which is preliminary data.</text>
</comment>
<comment type="subcellular location">
    <subcellularLocation>
        <location evidence="1">Cell membrane</location>
        <topology evidence="1">Peripheral membrane protein</topology>
    </subcellularLocation>
</comment>
<feature type="domain" description="ABC transporter" evidence="9">
    <location>
        <begin position="4"/>
        <end position="259"/>
    </location>
</feature>
<keyword evidence="4" id="KW-0997">Cell inner membrane</keyword>
<dbReference type="InterPro" id="IPR003593">
    <property type="entry name" value="AAA+_ATPase"/>
</dbReference>
<keyword evidence="6 10" id="KW-0067">ATP-binding</keyword>
<name>A0A2R6ATZ8_9ARCH</name>
<keyword evidence="7" id="KW-1278">Translocase</keyword>
<evidence type="ECO:0000313" key="10">
    <source>
        <dbReference type="EMBL" id="PSN89861.1"/>
    </source>
</evidence>
<dbReference type="CDD" id="cd03257">
    <property type="entry name" value="ABC_NikE_OppD_transporters"/>
    <property type="match status" value="1"/>
</dbReference>
<dbReference type="Proteomes" id="UP000240322">
    <property type="component" value="Unassembled WGS sequence"/>
</dbReference>
<dbReference type="PANTHER" id="PTHR43297">
    <property type="entry name" value="OLIGOPEPTIDE TRANSPORT ATP-BINDING PROTEIN APPD"/>
    <property type="match status" value="1"/>
</dbReference>
<evidence type="ECO:0000256" key="6">
    <source>
        <dbReference type="ARBA" id="ARBA00022840"/>
    </source>
</evidence>
<dbReference type="PANTHER" id="PTHR43297:SF14">
    <property type="entry name" value="ATPASE AAA-TYPE CORE DOMAIN-CONTAINING PROTEIN"/>
    <property type="match status" value="1"/>
</dbReference>
<evidence type="ECO:0000256" key="2">
    <source>
        <dbReference type="ARBA" id="ARBA00022448"/>
    </source>
</evidence>
<dbReference type="PROSITE" id="PS00211">
    <property type="entry name" value="ABC_TRANSPORTER_1"/>
    <property type="match status" value="1"/>
</dbReference>
<dbReference type="SUPFAM" id="SSF52540">
    <property type="entry name" value="P-loop containing nucleoside triphosphate hydrolases"/>
    <property type="match status" value="1"/>
</dbReference>
<keyword evidence="8" id="KW-0472">Membrane</keyword>
<dbReference type="Pfam" id="PF00005">
    <property type="entry name" value="ABC_tran"/>
    <property type="match status" value="1"/>
</dbReference>
<accession>A0A2R6ATZ8</accession>
<dbReference type="InterPro" id="IPR013563">
    <property type="entry name" value="Oligopep_ABC_C"/>
</dbReference>
<dbReference type="EMBL" id="NEXE01000083">
    <property type="protein sequence ID" value="PSN89861.1"/>
    <property type="molecule type" value="Genomic_DNA"/>
</dbReference>
<evidence type="ECO:0000256" key="7">
    <source>
        <dbReference type="ARBA" id="ARBA00022967"/>
    </source>
</evidence>
<dbReference type="InterPro" id="IPR027417">
    <property type="entry name" value="P-loop_NTPase"/>
</dbReference>
<dbReference type="SMART" id="SM00382">
    <property type="entry name" value="AAA"/>
    <property type="match status" value="1"/>
</dbReference>
<evidence type="ECO:0000313" key="11">
    <source>
        <dbReference type="Proteomes" id="UP000240322"/>
    </source>
</evidence>
<dbReference type="InterPro" id="IPR050388">
    <property type="entry name" value="ABC_Ni/Peptide_Import"/>
</dbReference>
<dbReference type="GO" id="GO:0005886">
    <property type="term" value="C:plasma membrane"/>
    <property type="evidence" value="ECO:0007669"/>
    <property type="project" value="UniProtKB-SubCell"/>
</dbReference>